<evidence type="ECO:0000313" key="1">
    <source>
        <dbReference type="EMBL" id="MBX73230.1"/>
    </source>
</evidence>
<accession>A0A2P2R208</accession>
<sequence>MSSCMFNIMKTSTNPAKQKVRFWILCIFLSVDYQKIRCWFYPFFQSAPGS</sequence>
<proteinExistence type="predicted"/>
<reference evidence="1" key="1">
    <citation type="submission" date="2018-02" db="EMBL/GenBank/DDBJ databases">
        <title>Rhizophora mucronata_Transcriptome.</title>
        <authorList>
            <person name="Meera S.P."/>
            <person name="Sreeshan A."/>
            <person name="Augustine A."/>
        </authorList>
    </citation>
    <scope>NUCLEOTIDE SEQUENCE</scope>
    <source>
        <tissue evidence="1">Leaf</tissue>
    </source>
</reference>
<protein>
    <submittedName>
        <fullName evidence="1">Uncharacterized protein</fullName>
    </submittedName>
</protein>
<name>A0A2P2R208_RHIMU</name>
<dbReference type="AlphaFoldDB" id="A0A2P2R208"/>
<organism evidence="1">
    <name type="scientific">Rhizophora mucronata</name>
    <name type="common">Asiatic mangrove</name>
    <dbReference type="NCBI Taxonomy" id="61149"/>
    <lineage>
        <taxon>Eukaryota</taxon>
        <taxon>Viridiplantae</taxon>
        <taxon>Streptophyta</taxon>
        <taxon>Embryophyta</taxon>
        <taxon>Tracheophyta</taxon>
        <taxon>Spermatophyta</taxon>
        <taxon>Magnoliopsida</taxon>
        <taxon>eudicotyledons</taxon>
        <taxon>Gunneridae</taxon>
        <taxon>Pentapetalae</taxon>
        <taxon>rosids</taxon>
        <taxon>fabids</taxon>
        <taxon>Malpighiales</taxon>
        <taxon>Rhizophoraceae</taxon>
        <taxon>Rhizophora</taxon>
    </lineage>
</organism>
<dbReference type="EMBL" id="GGEC01092746">
    <property type="protein sequence ID" value="MBX73230.1"/>
    <property type="molecule type" value="Transcribed_RNA"/>
</dbReference>